<dbReference type="PANTHER" id="PTHR37610">
    <property type="entry name" value="CCHC-TYPE DOMAIN-CONTAINING PROTEIN"/>
    <property type="match status" value="1"/>
</dbReference>
<name>A0A6P5SQ72_PRUAV</name>
<evidence type="ECO:0000313" key="3">
    <source>
        <dbReference type="Proteomes" id="UP000515124"/>
    </source>
</evidence>
<dbReference type="Pfam" id="PF14244">
    <property type="entry name" value="Retrotran_gag_3"/>
    <property type="match status" value="1"/>
</dbReference>
<sequence>MGDTNDSINDSTDDSSKIDSTKIDSTTPPPPRSSHDYSPITPDKLDGSNYPAWSRSVRLAITARRMAGFINGKKIAPAIDDPSYEAWDEDNCLVQSWLLNSMTKNVRALFDHCSTAYAVWDASRKTYTVTQNSSKLYQLRRQSVTTSQNGEPVNVFYEKLHIIWQEIDSLRPCKHTNPDDVALHQQALEVERVYDFLGGLDPNFDSVRSRILAMNPLPAVIEAYALVVEEDNRQSSMLGGGSAMAVKPYRPPHRTSSGFPPRGPKTDDAKGTQKCTHCGGNHLVEKCFKLHGYPEWWDALKSRNKTPKAACVITTDASPSSTLLSDSESGPHDSRDDWAW</sequence>
<dbReference type="PANTHER" id="PTHR37610:SF75">
    <property type="entry name" value="RETROTRANSPOSON COPIA-LIKE N-TERMINAL DOMAIN-CONTAINING PROTEIN"/>
    <property type="match status" value="1"/>
</dbReference>
<dbReference type="KEGG" id="pavi:110758336"/>
<dbReference type="GeneID" id="110758336"/>
<keyword evidence="3" id="KW-1185">Reference proteome</keyword>
<dbReference type="RefSeq" id="XP_021815858.1">
    <property type="nucleotide sequence ID" value="XM_021960166.1"/>
</dbReference>
<feature type="compositionally biased region" description="Basic and acidic residues" evidence="1">
    <location>
        <begin position="329"/>
        <end position="340"/>
    </location>
</feature>
<accession>A0A6P5SQ72</accession>
<feature type="region of interest" description="Disordered" evidence="1">
    <location>
        <begin position="238"/>
        <end position="271"/>
    </location>
</feature>
<feature type="compositionally biased region" description="Low complexity" evidence="1">
    <location>
        <begin position="1"/>
        <end position="10"/>
    </location>
</feature>
<feature type="domain" description="Retrotransposon Copia-like N-terminal" evidence="2">
    <location>
        <begin position="38"/>
        <end position="78"/>
    </location>
</feature>
<dbReference type="AlphaFoldDB" id="A0A6P5SQ72"/>
<evidence type="ECO:0000259" key="2">
    <source>
        <dbReference type="Pfam" id="PF14244"/>
    </source>
</evidence>
<dbReference type="InterPro" id="IPR029472">
    <property type="entry name" value="Copia-like_N"/>
</dbReference>
<reference evidence="4" key="1">
    <citation type="submission" date="2025-08" db="UniProtKB">
        <authorList>
            <consortium name="RefSeq"/>
        </authorList>
    </citation>
    <scope>IDENTIFICATION</scope>
</reference>
<evidence type="ECO:0000256" key="1">
    <source>
        <dbReference type="SAM" id="MobiDB-lite"/>
    </source>
</evidence>
<proteinExistence type="predicted"/>
<protein>
    <submittedName>
        <fullName evidence="4">Uncharacterized protein LOC110758336</fullName>
    </submittedName>
</protein>
<gene>
    <name evidence="4" type="primary">LOC110758336</name>
</gene>
<feature type="region of interest" description="Disordered" evidence="1">
    <location>
        <begin position="317"/>
        <end position="340"/>
    </location>
</feature>
<dbReference type="Proteomes" id="UP000515124">
    <property type="component" value="Unplaced"/>
</dbReference>
<evidence type="ECO:0000313" key="4">
    <source>
        <dbReference type="RefSeq" id="XP_021815858.1"/>
    </source>
</evidence>
<organism evidence="3 4">
    <name type="scientific">Prunus avium</name>
    <name type="common">Cherry</name>
    <name type="synonym">Cerasus avium</name>
    <dbReference type="NCBI Taxonomy" id="42229"/>
    <lineage>
        <taxon>Eukaryota</taxon>
        <taxon>Viridiplantae</taxon>
        <taxon>Streptophyta</taxon>
        <taxon>Embryophyta</taxon>
        <taxon>Tracheophyta</taxon>
        <taxon>Spermatophyta</taxon>
        <taxon>Magnoliopsida</taxon>
        <taxon>eudicotyledons</taxon>
        <taxon>Gunneridae</taxon>
        <taxon>Pentapetalae</taxon>
        <taxon>rosids</taxon>
        <taxon>fabids</taxon>
        <taxon>Rosales</taxon>
        <taxon>Rosaceae</taxon>
        <taxon>Amygdaloideae</taxon>
        <taxon>Amygdaleae</taxon>
        <taxon>Prunus</taxon>
    </lineage>
</organism>
<feature type="region of interest" description="Disordered" evidence="1">
    <location>
        <begin position="1"/>
        <end position="43"/>
    </location>
</feature>
<feature type="compositionally biased region" description="Low complexity" evidence="1">
    <location>
        <begin position="317"/>
        <end position="328"/>
    </location>
</feature>